<dbReference type="GO" id="GO:0006508">
    <property type="term" value="P:proteolysis"/>
    <property type="evidence" value="ECO:0007669"/>
    <property type="project" value="UniProtKB-KW"/>
</dbReference>
<evidence type="ECO:0000256" key="5">
    <source>
        <dbReference type="SAM" id="MobiDB-lite"/>
    </source>
</evidence>
<keyword evidence="4 6" id="KW-0472">Membrane</keyword>
<dbReference type="Gene3D" id="1.20.1540.10">
    <property type="entry name" value="Rhomboid-like"/>
    <property type="match status" value="1"/>
</dbReference>
<evidence type="ECO:0000313" key="9">
    <source>
        <dbReference type="Proteomes" id="UP000220922"/>
    </source>
</evidence>
<dbReference type="OrthoDB" id="9813074at2"/>
<evidence type="ECO:0000256" key="1">
    <source>
        <dbReference type="ARBA" id="ARBA00004141"/>
    </source>
</evidence>
<proteinExistence type="predicted"/>
<dbReference type="InterPro" id="IPR022764">
    <property type="entry name" value="Peptidase_S54_rhomboid_dom"/>
</dbReference>
<sequence length="266" mass="28185">MIDRIGLYRLHNDPSPSSPPDEPSGQTTATGSGERPRVIAVWIILAAIIVIYILSSLLSGSLFQPSLRALLVLGAKENSLIDQGQYWRLLTATFLHGNLVHIFFNSFALYALGPESERIYGTGRFLALYFIAGIGGSVASYLMSPVPSVGASGAIFGLIGGLGIFFYLNRQILGAWGRAQVQSMAAIAGINLVIGFSAPGVIDNWGHLGGLMAGLAVGFALAPRLTVNQTWFPPTLVRHFESWGWGMAVAVFAVLSALAVVLPGAS</sequence>
<dbReference type="PANTHER" id="PTHR43731">
    <property type="entry name" value="RHOMBOID PROTEASE"/>
    <property type="match status" value="1"/>
</dbReference>
<feature type="transmembrane region" description="Helical" evidence="6">
    <location>
        <begin position="39"/>
        <end position="63"/>
    </location>
</feature>
<keyword evidence="2 6" id="KW-0812">Transmembrane</keyword>
<keyword evidence="9" id="KW-1185">Reference proteome</keyword>
<dbReference type="Proteomes" id="UP000220922">
    <property type="component" value="Unassembled WGS sequence"/>
</dbReference>
<accession>A0A2H3L3N1</accession>
<dbReference type="PANTHER" id="PTHR43731:SF26">
    <property type="entry name" value="RHOMBOID-LIKE PROTEIN 10, CHLOROPLASTIC"/>
    <property type="match status" value="1"/>
</dbReference>
<dbReference type="InterPro" id="IPR050925">
    <property type="entry name" value="Rhomboid_protease_S54"/>
</dbReference>
<reference evidence="8 9" key="1">
    <citation type="submission" date="2016-05" db="EMBL/GenBank/DDBJ databases">
        <authorList>
            <person name="Lavstsen T."/>
            <person name="Jespersen J.S."/>
        </authorList>
    </citation>
    <scope>NUCLEOTIDE SEQUENCE [LARGE SCALE GENOMIC DNA]</scope>
    <source>
        <strain evidence="8 9">B7-9</strain>
    </source>
</reference>
<dbReference type="InterPro" id="IPR035952">
    <property type="entry name" value="Rhomboid-like_sf"/>
</dbReference>
<keyword evidence="8" id="KW-0645">Protease</keyword>
<feature type="transmembrane region" description="Helical" evidence="6">
    <location>
        <begin position="94"/>
        <end position="113"/>
    </location>
</feature>
<comment type="subcellular location">
    <subcellularLocation>
        <location evidence="1">Membrane</location>
        <topology evidence="1">Multi-pass membrane protein</topology>
    </subcellularLocation>
</comment>
<dbReference type="RefSeq" id="WP_097650439.1">
    <property type="nucleotide sequence ID" value="NZ_LYXE01000009.1"/>
</dbReference>
<dbReference type="EMBL" id="LYXE01000009">
    <property type="protein sequence ID" value="PDW01299.1"/>
    <property type="molecule type" value="Genomic_DNA"/>
</dbReference>
<evidence type="ECO:0000256" key="6">
    <source>
        <dbReference type="SAM" id="Phobius"/>
    </source>
</evidence>
<dbReference type="GO" id="GO:0016020">
    <property type="term" value="C:membrane"/>
    <property type="evidence" value="ECO:0007669"/>
    <property type="project" value="UniProtKB-SubCell"/>
</dbReference>
<evidence type="ECO:0000313" key="8">
    <source>
        <dbReference type="EMBL" id="PDW01299.1"/>
    </source>
</evidence>
<dbReference type="AlphaFoldDB" id="A0A2H3L3N1"/>
<evidence type="ECO:0000256" key="2">
    <source>
        <dbReference type="ARBA" id="ARBA00022692"/>
    </source>
</evidence>
<feature type="domain" description="Peptidase S54 rhomboid" evidence="7">
    <location>
        <begin position="83"/>
        <end position="223"/>
    </location>
</feature>
<feature type="region of interest" description="Disordered" evidence="5">
    <location>
        <begin position="11"/>
        <end position="32"/>
    </location>
</feature>
<keyword evidence="8" id="KW-0378">Hydrolase</keyword>
<comment type="caution">
    <text evidence="8">The sequence shown here is derived from an EMBL/GenBank/DDBJ whole genome shotgun (WGS) entry which is preliminary data.</text>
</comment>
<dbReference type="Pfam" id="PF01694">
    <property type="entry name" value="Rhomboid"/>
    <property type="match status" value="1"/>
</dbReference>
<gene>
    <name evidence="8" type="ORF">A9Q02_07660</name>
</gene>
<feature type="transmembrane region" description="Helical" evidence="6">
    <location>
        <begin position="125"/>
        <end position="143"/>
    </location>
</feature>
<dbReference type="GO" id="GO:0004252">
    <property type="term" value="F:serine-type endopeptidase activity"/>
    <property type="evidence" value="ECO:0007669"/>
    <property type="project" value="InterPro"/>
</dbReference>
<feature type="transmembrane region" description="Helical" evidence="6">
    <location>
        <begin position="149"/>
        <end position="169"/>
    </location>
</feature>
<dbReference type="SUPFAM" id="SSF144091">
    <property type="entry name" value="Rhomboid-like"/>
    <property type="match status" value="1"/>
</dbReference>
<feature type="transmembrane region" description="Helical" evidence="6">
    <location>
        <begin position="243"/>
        <end position="265"/>
    </location>
</feature>
<evidence type="ECO:0000259" key="7">
    <source>
        <dbReference type="Pfam" id="PF01694"/>
    </source>
</evidence>
<keyword evidence="3 6" id="KW-1133">Transmembrane helix</keyword>
<name>A0A2H3L3N1_9CHLR</name>
<feature type="transmembrane region" description="Helical" evidence="6">
    <location>
        <begin position="205"/>
        <end position="222"/>
    </location>
</feature>
<evidence type="ECO:0000256" key="4">
    <source>
        <dbReference type="ARBA" id="ARBA00023136"/>
    </source>
</evidence>
<protein>
    <submittedName>
        <fullName evidence="8">Rhomboid family intramembrane serine protease</fullName>
    </submittedName>
</protein>
<evidence type="ECO:0000256" key="3">
    <source>
        <dbReference type="ARBA" id="ARBA00022989"/>
    </source>
</evidence>
<organism evidence="8 9">
    <name type="scientific">Candidatus Chloroploca asiatica</name>
    <dbReference type="NCBI Taxonomy" id="1506545"/>
    <lineage>
        <taxon>Bacteria</taxon>
        <taxon>Bacillati</taxon>
        <taxon>Chloroflexota</taxon>
        <taxon>Chloroflexia</taxon>
        <taxon>Chloroflexales</taxon>
        <taxon>Chloroflexineae</taxon>
        <taxon>Oscillochloridaceae</taxon>
        <taxon>Candidatus Chloroploca</taxon>
    </lineage>
</organism>